<comment type="caution">
    <text evidence="2">The sequence shown here is derived from an EMBL/GenBank/DDBJ whole genome shotgun (WGS) entry which is preliminary data.</text>
</comment>
<feature type="compositionally biased region" description="Polar residues" evidence="1">
    <location>
        <begin position="81"/>
        <end position="99"/>
    </location>
</feature>
<evidence type="ECO:0000256" key="1">
    <source>
        <dbReference type="SAM" id="MobiDB-lite"/>
    </source>
</evidence>
<feature type="region of interest" description="Disordered" evidence="1">
    <location>
        <begin position="1"/>
        <end position="23"/>
    </location>
</feature>
<dbReference type="EMBL" id="AMZH03002279">
    <property type="protein sequence ID" value="RRT76143.1"/>
    <property type="molecule type" value="Genomic_DNA"/>
</dbReference>
<name>A0A427AIQ1_ENSVE</name>
<evidence type="ECO:0000313" key="2">
    <source>
        <dbReference type="EMBL" id="RRT76143.1"/>
    </source>
</evidence>
<gene>
    <name evidence="2" type="ORF">B296_00029499</name>
</gene>
<organism evidence="2 3">
    <name type="scientific">Ensete ventricosum</name>
    <name type="common">Abyssinian banana</name>
    <name type="synonym">Musa ensete</name>
    <dbReference type="NCBI Taxonomy" id="4639"/>
    <lineage>
        <taxon>Eukaryota</taxon>
        <taxon>Viridiplantae</taxon>
        <taxon>Streptophyta</taxon>
        <taxon>Embryophyta</taxon>
        <taxon>Tracheophyta</taxon>
        <taxon>Spermatophyta</taxon>
        <taxon>Magnoliopsida</taxon>
        <taxon>Liliopsida</taxon>
        <taxon>Zingiberales</taxon>
        <taxon>Musaceae</taxon>
        <taxon>Ensete</taxon>
    </lineage>
</organism>
<accession>A0A427AIQ1</accession>
<dbReference type="AlphaFoldDB" id="A0A427AIQ1"/>
<feature type="region of interest" description="Disordered" evidence="1">
    <location>
        <begin position="81"/>
        <end position="122"/>
    </location>
</feature>
<sequence>MRTRGLGQQRITPETLAPDSWKQDNQEVQIQFRYLRGAHRAAKTPDFTIKSAAAEGLRKILNKKSRKDQIPLQKDCSRIKIQNTVHSTNNTEADQSPIKSSPLHEKTPPPQSKQGERKRGEKLRKHLLSSKFKGTKRKMVSLCQKQEIAIDAMEIKLLLGRPAQDSRRTTYTLPFPKTKYKAANLGGQSCCRRMLLLWGLQGSIYRTS</sequence>
<reference evidence="2 3" key="1">
    <citation type="journal article" date="2014" name="Agronomy (Basel)">
        <title>A Draft Genome Sequence for Ensete ventricosum, the Drought-Tolerant Tree Against Hunger.</title>
        <authorList>
            <person name="Harrison J."/>
            <person name="Moore K.A."/>
            <person name="Paszkiewicz K."/>
            <person name="Jones T."/>
            <person name="Grant M."/>
            <person name="Ambacheew D."/>
            <person name="Muzemil S."/>
            <person name="Studholme D.J."/>
        </authorList>
    </citation>
    <scope>NUCLEOTIDE SEQUENCE [LARGE SCALE GENOMIC DNA]</scope>
</reference>
<dbReference type="Proteomes" id="UP000287651">
    <property type="component" value="Unassembled WGS sequence"/>
</dbReference>
<evidence type="ECO:0000313" key="3">
    <source>
        <dbReference type="Proteomes" id="UP000287651"/>
    </source>
</evidence>
<protein>
    <submittedName>
        <fullName evidence="2">Uncharacterized protein</fullName>
    </submittedName>
</protein>
<proteinExistence type="predicted"/>